<reference evidence="2 3" key="1">
    <citation type="submission" date="2009-10" db="EMBL/GenBank/DDBJ databases">
        <title>Complete sequence of chromosome of Ammonifex degensii KC4.</title>
        <authorList>
            <consortium name="US DOE Joint Genome Institute"/>
            <person name="Kerfeld C."/>
            <person name="Goodner B."/>
            <person name="Huber H."/>
            <person name="Stetter K."/>
            <person name="Lucas S."/>
            <person name="Copeland A."/>
            <person name="Lapidus A."/>
            <person name="Glavina del Rio T."/>
            <person name="Dalin E."/>
            <person name="Tice H."/>
            <person name="Bruce D."/>
            <person name="Goodwin L."/>
            <person name="Pitluck S."/>
            <person name="Saunders E."/>
            <person name="Brettin T."/>
            <person name="Detter J.C."/>
            <person name="Han C."/>
            <person name="Larimer F."/>
            <person name="Land M."/>
            <person name="Hauser L."/>
            <person name="Kyrpides N."/>
            <person name="Ovchinnikova G."/>
            <person name="Richardson P."/>
        </authorList>
    </citation>
    <scope>NUCLEOTIDE SEQUENCE [LARGE SCALE GENOMIC DNA]</scope>
    <source>
        <strain evidence="3">DSM 10501 / KC4</strain>
    </source>
</reference>
<feature type="transmembrane region" description="Helical" evidence="1">
    <location>
        <begin position="5"/>
        <end position="26"/>
    </location>
</feature>
<dbReference type="HOGENOM" id="CLU_1412576_0_0_9"/>
<protein>
    <submittedName>
        <fullName evidence="2">Uncharacterized protein</fullName>
    </submittedName>
</protein>
<keyword evidence="1" id="KW-0472">Membrane</keyword>
<dbReference type="RefSeq" id="WP_015738726.1">
    <property type="nucleotide sequence ID" value="NC_013385.1"/>
</dbReference>
<name>C9RC71_AMMDK</name>
<dbReference type="KEGG" id="adg:Adeg_0701"/>
<accession>C9RC71</accession>
<keyword evidence="1" id="KW-1133">Transmembrane helix</keyword>
<keyword evidence="3" id="KW-1185">Reference proteome</keyword>
<dbReference type="AlphaFoldDB" id="C9RC71"/>
<dbReference type="Proteomes" id="UP000002620">
    <property type="component" value="Chromosome"/>
</dbReference>
<feature type="transmembrane region" description="Helical" evidence="1">
    <location>
        <begin position="102"/>
        <end position="122"/>
    </location>
</feature>
<keyword evidence="1" id="KW-0812">Transmembrane</keyword>
<feature type="transmembrane region" description="Helical" evidence="1">
    <location>
        <begin position="32"/>
        <end position="52"/>
    </location>
</feature>
<evidence type="ECO:0000256" key="1">
    <source>
        <dbReference type="SAM" id="Phobius"/>
    </source>
</evidence>
<evidence type="ECO:0000313" key="2">
    <source>
        <dbReference type="EMBL" id="ACX51848.1"/>
    </source>
</evidence>
<evidence type="ECO:0000313" key="3">
    <source>
        <dbReference type="Proteomes" id="UP000002620"/>
    </source>
</evidence>
<organism evidence="2 3">
    <name type="scientific">Ammonifex degensii (strain DSM 10501 / KC4)</name>
    <dbReference type="NCBI Taxonomy" id="429009"/>
    <lineage>
        <taxon>Bacteria</taxon>
        <taxon>Bacillati</taxon>
        <taxon>Bacillota</taxon>
        <taxon>Clostridia</taxon>
        <taxon>Thermoanaerobacterales</taxon>
        <taxon>Thermoanaerobacteraceae</taxon>
        <taxon>Ammonifex</taxon>
    </lineage>
</organism>
<dbReference type="EMBL" id="CP001785">
    <property type="protein sequence ID" value="ACX51848.1"/>
    <property type="molecule type" value="Genomic_DNA"/>
</dbReference>
<sequence length="192" mass="21555">MLELYLKLVFALFSGAAGLEFLNVAWTTETLIIATLILGVALLFGETVYFAMVGARKWHAEYVNVHLLIQAALVKQDFSFSPELVPAERRHPFLPSLYTSRAFILVQLCNASIIMLAGGLWFKSTLNPLTLVVSGASAVVLFLLNMVRGNRILKQAEQEFWKRPGSSWIIASLTLEDYKNRRKDSDSNTSWD</sequence>
<gene>
    <name evidence="2" type="ordered locus">Adeg_0701</name>
</gene>
<dbReference type="STRING" id="429009.Adeg_0701"/>
<proteinExistence type="predicted"/>
<feature type="transmembrane region" description="Helical" evidence="1">
    <location>
        <begin position="128"/>
        <end position="147"/>
    </location>
</feature>